<evidence type="ECO:0000313" key="10">
    <source>
        <dbReference type="Proteomes" id="UP000428260"/>
    </source>
</evidence>
<dbReference type="AlphaFoldDB" id="A0A6I6K0K6"/>
<name>A0A6I6K0K6_9BACT</name>
<dbReference type="InterPro" id="IPR011990">
    <property type="entry name" value="TPR-like_helical_dom_sf"/>
</dbReference>
<evidence type="ECO:0000256" key="5">
    <source>
        <dbReference type="ARBA" id="ARBA00023237"/>
    </source>
</evidence>
<dbReference type="CDD" id="cd08977">
    <property type="entry name" value="SusD"/>
    <property type="match status" value="1"/>
</dbReference>
<reference evidence="9 10" key="1">
    <citation type="submission" date="2019-11" db="EMBL/GenBank/DDBJ databases">
        <authorList>
            <person name="Zheng R.K."/>
            <person name="Sun C.M."/>
        </authorList>
    </citation>
    <scope>NUCLEOTIDE SEQUENCE [LARGE SCALE GENOMIC DNA]</scope>
    <source>
        <strain evidence="9 10">WC007</strain>
    </source>
</reference>
<organism evidence="9 10">
    <name type="scientific">Maribellus comscasis</name>
    <dbReference type="NCBI Taxonomy" id="2681766"/>
    <lineage>
        <taxon>Bacteria</taxon>
        <taxon>Pseudomonadati</taxon>
        <taxon>Bacteroidota</taxon>
        <taxon>Bacteroidia</taxon>
        <taxon>Marinilabiliales</taxon>
        <taxon>Prolixibacteraceae</taxon>
        <taxon>Maribellus</taxon>
    </lineage>
</organism>
<comment type="subcellular location">
    <subcellularLocation>
        <location evidence="1">Cell outer membrane</location>
    </subcellularLocation>
</comment>
<dbReference type="Proteomes" id="UP000428260">
    <property type="component" value="Chromosome"/>
</dbReference>
<dbReference type="PROSITE" id="PS51257">
    <property type="entry name" value="PROKAR_LIPOPROTEIN"/>
    <property type="match status" value="1"/>
</dbReference>
<evidence type="ECO:0000256" key="6">
    <source>
        <dbReference type="SAM" id="SignalP"/>
    </source>
</evidence>
<evidence type="ECO:0000256" key="4">
    <source>
        <dbReference type="ARBA" id="ARBA00023136"/>
    </source>
</evidence>
<accession>A0A6I6K0K6</accession>
<dbReference type="Pfam" id="PF07980">
    <property type="entry name" value="SusD_RagB"/>
    <property type="match status" value="1"/>
</dbReference>
<feature type="domain" description="RagB/SusD" evidence="7">
    <location>
        <begin position="336"/>
        <end position="489"/>
    </location>
</feature>
<dbReference type="Gene3D" id="1.25.40.390">
    <property type="match status" value="1"/>
</dbReference>
<proteinExistence type="inferred from homology"/>
<dbReference type="InterPro" id="IPR033985">
    <property type="entry name" value="SusD-like_N"/>
</dbReference>
<sequence>MKKYSFLIIVFSLLLSSCEGFLEVDPKNKISSENFFQTEADAEACISGIYSVLRGHYNFNVFYFGDISTEIANNGETQANLDNGVYTSADERFRSFWAQMYRVINYANGAIKNVPSINMDSDLKERYIAEAHFLRALAYFELVRAFGGVPKIIEPTIDESNNLLPRSTTEEIYTLIFEDLKYCEDILPTTYSSSDKGRPTSGAAKALMAKAYLQKGDFENTRLKTLEVIGSGTYKLCDYLGDVFNVEKENGIEHIFSIQFLGGTNESMGSSISNSFASRNVEINPNNIASGAAVATEDAFYNSIPDHFRKRLTIVSEFPSLYYPEITAVGVAGAGPCCMKYWDPLYRTRTGGDDANWMVIRYADVLLMYAEAENEINGPTVSAYEAINEIRKRARDENQNNIDDPEEIAELPDLSGLSKDEFRRAVWNERDMELCFEGHHRWDLIRTGRFVEVLNASGIASQVSETNILFPIPHLEILANPNLEQNPGYSD</sequence>
<gene>
    <name evidence="9" type="ORF">GM418_25845</name>
</gene>
<keyword evidence="10" id="KW-1185">Reference proteome</keyword>
<feature type="domain" description="SusD-like N-terminal" evidence="8">
    <location>
        <begin position="21"/>
        <end position="213"/>
    </location>
</feature>
<feature type="chain" id="PRO_5026263284" evidence="6">
    <location>
        <begin position="23"/>
        <end position="491"/>
    </location>
</feature>
<dbReference type="KEGG" id="mcos:GM418_25845"/>
<keyword evidence="4" id="KW-0472">Membrane</keyword>
<protein>
    <submittedName>
        <fullName evidence="9">RagB/SusD family nutrient uptake outer membrane protein</fullName>
    </submittedName>
</protein>
<comment type="similarity">
    <text evidence="2">Belongs to the SusD family.</text>
</comment>
<evidence type="ECO:0000259" key="8">
    <source>
        <dbReference type="Pfam" id="PF14322"/>
    </source>
</evidence>
<evidence type="ECO:0000313" key="9">
    <source>
        <dbReference type="EMBL" id="QGY46958.1"/>
    </source>
</evidence>
<keyword evidence="5" id="KW-0998">Cell outer membrane</keyword>
<evidence type="ECO:0000259" key="7">
    <source>
        <dbReference type="Pfam" id="PF07980"/>
    </source>
</evidence>
<evidence type="ECO:0000256" key="1">
    <source>
        <dbReference type="ARBA" id="ARBA00004442"/>
    </source>
</evidence>
<dbReference type="SUPFAM" id="SSF48452">
    <property type="entry name" value="TPR-like"/>
    <property type="match status" value="1"/>
</dbReference>
<keyword evidence="3 6" id="KW-0732">Signal</keyword>
<evidence type="ECO:0000256" key="3">
    <source>
        <dbReference type="ARBA" id="ARBA00022729"/>
    </source>
</evidence>
<feature type="signal peptide" evidence="6">
    <location>
        <begin position="1"/>
        <end position="22"/>
    </location>
</feature>
<dbReference type="GO" id="GO:0009279">
    <property type="term" value="C:cell outer membrane"/>
    <property type="evidence" value="ECO:0007669"/>
    <property type="project" value="UniProtKB-SubCell"/>
</dbReference>
<dbReference type="EMBL" id="CP046401">
    <property type="protein sequence ID" value="QGY46958.1"/>
    <property type="molecule type" value="Genomic_DNA"/>
</dbReference>
<dbReference type="InterPro" id="IPR012944">
    <property type="entry name" value="SusD_RagB_dom"/>
</dbReference>
<dbReference type="Pfam" id="PF14322">
    <property type="entry name" value="SusD-like_3"/>
    <property type="match status" value="1"/>
</dbReference>
<evidence type="ECO:0000256" key="2">
    <source>
        <dbReference type="ARBA" id="ARBA00006275"/>
    </source>
</evidence>
<dbReference type="RefSeq" id="WP_158870354.1">
    <property type="nucleotide sequence ID" value="NZ_CP046401.1"/>
</dbReference>